<dbReference type="PANTHER" id="PTHR14327">
    <property type="entry name" value="CATION CHANNEL SPERM-ASSOCIATED PROTEIN SUBUNIT GAMMA"/>
    <property type="match status" value="1"/>
</dbReference>
<keyword evidence="1" id="KW-0472">Membrane</keyword>
<keyword evidence="1" id="KW-0812">Transmembrane</keyword>
<comment type="caution">
    <text evidence="3">The sequence shown here is derived from an EMBL/GenBank/DDBJ whole genome shotgun (WGS) entry which is preliminary data.</text>
</comment>
<evidence type="ECO:0000259" key="2">
    <source>
        <dbReference type="Pfam" id="PF22846"/>
    </source>
</evidence>
<accession>A0A388KTS7</accession>
<dbReference type="PANTHER" id="PTHR14327:SF1">
    <property type="entry name" value="CATION CHANNEL SPERM-ASSOCIATED AUXILIARY SUBUNIT GAMMA"/>
    <property type="match status" value="1"/>
</dbReference>
<dbReference type="Gramene" id="GBG73465">
    <property type="protein sequence ID" value="GBG73465"/>
    <property type="gene ID" value="CBR_g16806"/>
</dbReference>
<keyword evidence="4" id="KW-1185">Reference proteome</keyword>
<proteinExistence type="predicted"/>
<feature type="domain" description="CATSPERG C-terminal" evidence="2">
    <location>
        <begin position="156"/>
        <end position="339"/>
    </location>
</feature>
<gene>
    <name evidence="3" type="ORF">CBR_g16806</name>
</gene>
<dbReference type="Proteomes" id="UP000265515">
    <property type="component" value="Unassembled WGS sequence"/>
</dbReference>
<dbReference type="InterPro" id="IPR028246">
    <property type="entry name" value="CATSPERG"/>
</dbReference>
<dbReference type="AlphaFoldDB" id="A0A388KTS7"/>
<dbReference type="OrthoDB" id="9949093at2759"/>
<feature type="transmembrane region" description="Helical" evidence="1">
    <location>
        <begin position="321"/>
        <end position="345"/>
    </location>
</feature>
<dbReference type="STRING" id="69332.A0A388KTS7"/>
<reference evidence="3 4" key="1">
    <citation type="journal article" date="2018" name="Cell">
        <title>The Chara Genome: Secondary Complexity and Implications for Plant Terrestrialization.</title>
        <authorList>
            <person name="Nishiyama T."/>
            <person name="Sakayama H."/>
            <person name="Vries J.D."/>
            <person name="Buschmann H."/>
            <person name="Saint-Marcoux D."/>
            <person name="Ullrich K.K."/>
            <person name="Haas F.B."/>
            <person name="Vanderstraeten L."/>
            <person name="Becker D."/>
            <person name="Lang D."/>
            <person name="Vosolsobe S."/>
            <person name="Rombauts S."/>
            <person name="Wilhelmsson P.K.I."/>
            <person name="Janitza P."/>
            <person name="Kern R."/>
            <person name="Heyl A."/>
            <person name="Rumpler F."/>
            <person name="Villalobos L.I.A.C."/>
            <person name="Clay J.M."/>
            <person name="Skokan R."/>
            <person name="Toyoda A."/>
            <person name="Suzuki Y."/>
            <person name="Kagoshima H."/>
            <person name="Schijlen E."/>
            <person name="Tajeshwar N."/>
            <person name="Catarino B."/>
            <person name="Hetherington A.J."/>
            <person name="Saltykova A."/>
            <person name="Bonnot C."/>
            <person name="Breuninger H."/>
            <person name="Symeonidi A."/>
            <person name="Radhakrishnan G.V."/>
            <person name="Van Nieuwerburgh F."/>
            <person name="Deforce D."/>
            <person name="Chang C."/>
            <person name="Karol K.G."/>
            <person name="Hedrich R."/>
            <person name="Ulvskov P."/>
            <person name="Glockner G."/>
            <person name="Delwiche C.F."/>
            <person name="Petrasek J."/>
            <person name="Van de Peer Y."/>
            <person name="Friml J."/>
            <person name="Beilby M."/>
            <person name="Dolan L."/>
            <person name="Kohara Y."/>
            <person name="Sugano S."/>
            <person name="Fujiyama A."/>
            <person name="Delaux P.-M."/>
            <person name="Quint M."/>
            <person name="TheiBen G."/>
            <person name="Hagemann M."/>
            <person name="Harholt J."/>
            <person name="Dunand C."/>
            <person name="Zachgo S."/>
            <person name="Langdale J."/>
            <person name="Maumus F."/>
            <person name="Straeten D.V.D."/>
            <person name="Gould S.B."/>
            <person name="Rensing S.A."/>
        </authorList>
    </citation>
    <scope>NUCLEOTIDE SEQUENCE [LARGE SCALE GENOMIC DNA]</scope>
    <source>
        <strain evidence="3 4">S276</strain>
    </source>
</reference>
<evidence type="ECO:0000313" key="3">
    <source>
        <dbReference type="EMBL" id="GBG73465.1"/>
    </source>
</evidence>
<dbReference type="InterPro" id="IPR053873">
    <property type="entry name" value="CATSPERG_C"/>
</dbReference>
<dbReference type="EMBL" id="BFEA01000184">
    <property type="protein sequence ID" value="GBG73465.1"/>
    <property type="molecule type" value="Genomic_DNA"/>
</dbReference>
<name>A0A388KTS7_CHABU</name>
<dbReference type="GO" id="GO:0036128">
    <property type="term" value="C:CatSper complex"/>
    <property type="evidence" value="ECO:0007669"/>
    <property type="project" value="InterPro"/>
</dbReference>
<keyword evidence="1" id="KW-1133">Transmembrane helix</keyword>
<sequence length="382" mass="41444">MCLGSAGHSLDLIPDLTGKLGHLADSKGYAMAVLTEEKWTLVMNHRNLPSATALKNDVPYGASDNPKVLYAMGRGGSKTNVPSPAVEVLNKDGIELVSLDEDLGEVADSSTPLRKGDIVRVIVENPNEEVSMTINSGCPPDRSVHLDLELSEYSRECRNVDPAIPCAYFEDDFLPVIAIYDSIINSSELFTEVFALSIVAGGRDPHSMRNFTEAEIRNYNLGGAEAIWTSLIGPGLRPGTFQLSRGVRSADGQPIIKGYPLTWVCPSGSPCYGIQPRGLETPHYFVRFRLTTDSQITGYSTSYCLHTTEFLVRIHGLQMDITGSLVVTLGTWGAIFGTILIGYAFHYYHRQQAAKAGIVAEPDPALAGIVEEPDRPPSATND</sequence>
<evidence type="ECO:0000256" key="1">
    <source>
        <dbReference type="SAM" id="Phobius"/>
    </source>
</evidence>
<protein>
    <recommendedName>
        <fullName evidence="2">CATSPERG C-terminal domain-containing protein</fullName>
    </recommendedName>
</protein>
<dbReference type="Pfam" id="PF22846">
    <property type="entry name" value="CATSPERG_C"/>
    <property type="match status" value="1"/>
</dbReference>
<dbReference type="GO" id="GO:0097228">
    <property type="term" value="C:sperm principal piece"/>
    <property type="evidence" value="ECO:0007669"/>
    <property type="project" value="InterPro"/>
</dbReference>
<organism evidence="3 4">
    <name type="scientific">Chara braunii</name>
    <name type="common">Braun's stonewort</name>
    <dbReference type="NCBI Taxonomy" id="69332"/>
    <lineage>
        <taxon>Eukaryota</taxon>
        <taxon>Viridiplantae</taxon>
        <taxon>Streptophyta</taxon>
        <taxon>Charophyceae</taxon>
        <taxon>Charales</taxon>
        <taxon>Characeae</taxon>
        <taxon>Chara</taxon>
    </lineage>
</organism>
<evidence type="ECO:0000313" key="4">
    <source>
        <dbReference type="Proteomes" id="UP000265515"/>
    </source>
</evidence>